<dbReference type="PANTHER" id="PTHR30405:SF11">
    <property type="entry name" value="RNA-GUIDED DNA ENDONUCLEASE RV2885C-RELATED"/>
    <property type="match status" value="1"/>
</dbReference>
<dbReference type="eggNOG" id="arCOG00684">
    <property type="taxonomic scope" value="Archaea"/>
</dbReference>
<dbReference type="GO" id="GO:0003677">
    <property type="term" value="F:DNA binding"/>
    <property type="evidence" value="ECO:0007669"/>
    <property type="project" value="UniProtKB-KW"/>
</dbReference>
<evidence type="ECO:0000313" key="5">
    <source>
        <dbReference type="Proteomes" id="UP000030710"/>
    </source>
</evidence>
<protein>
    <submittedName>
        <fullName evidence="4">Transposase, IS605 OrfB family, central region</fullName>
    </submittedName>
</protein>
<dbReference type="STRING" id="1238425.J07HQW2_02228"/>
<dbReference type="NCBIfam" id="NF040570">
    <property type="entry name" value="guided_TnpB"/>
    <property type="match status" value="1"/>
</dbReference>
<keyword evidence="1" id="KW-0238">DNA-binding</keyword>
<dbReference type="Proteomes" id="UP000030710">
    <property type="component" value="Unassembled WGS sequence"/>
</dbReference>
<name>U1NG23_9EURY</name>
<dbReference type="InterPro" id="IPR010095">
    <property type="entry name" value="Cas12f1-like_TNB"/>
</dbReference>
<dbReference type="AlphaFoldDB" id="U1NG23"/>
<feature type="region of interest" description="Disordered" evidence="2">
    <location>
        <begin position="117"/>
        <end position="137"/>
    </location>
</feature>
<reference evidence="4 5" key="1">
    <citation type="journal article" date="2013" name="PLoS ONE">
        <title>Assembly-driven community genomics of a hypersaline microbial ecosystem.</title>
        <authorList>
            <person name="Podell S."/>
            <person name="Ugalde J.A."/>
            <person name="Narasingarao P."/>
            <person name="Banfield J.F."/>
            <person name="Heidelberg K.B."/>
            <person name="Allen E.E."/>
        </authorList>
    </citation>
    <scope>NUCLEOTIDE SEQUENCE [LARGE SCALE GENOMIC DNA]</scope>
    <source>
        <strain evidence="5">J07HQW2</strain>
    </source>
</reference>
<dbReference type="NCBIfam" id="TIGR01766">
    <property type="entry name" value="IS200/IS605 family accessory protein TnpB-like domain"/>
    <property type="match status" value="1"/>
</dbReference>
<dbReference type="InterPro" id="IPR051399">
    <property type="entry name" value="RNA-guided_DNA_endo/Transpos"/>
</dbReference>
<dbReference type="HOGENOM" id="CLU_032903_10_2_2"/>
<dbReference type="EMBL" id="KE356561">
    <property type="protein sequence ID" value="ERG95768.1"/>
    <property type="molecule type" value="Genomic_DNA"/>
</dbReference>
<dbReference type="PANTHER" id="PTHR30405">
    <property type="entry name" value="TRANSPOSASE"/>
    <property type="match status" value="1"/>
</dbReference>
<sequence>MLDYQHKLTTWLVTKYDLVAVEDLDVKPMLEDSQNAKNKQDAAWSRFVNLLEYKADLHGTHVMTVNPAGTTKECASCGVATNKPLWVREHSCPACGHTQDRDLNAATNILTRGLKQIGAGGSESTPMQTALPASAPHREAVDAKCVDELGSLGA</sequence>
<evidence type="ECO:0000256" key="1">
    <source>
        <dbReference type="ARBA" id="ARBA00023125"/>
    </source>
</evidence>
<feature type="domain" description="Cas12f1-like TNB" evidence="3">
    <location>
        <begin position="44"/>
        <end position="109"/>
    </location>
</feature>
<proteinExistence type="predicted"/>
<evidence type="ECO:0000256" key="2">
    <source>
        <dbReference type="SAM" id="MobiDB-lite"/>
    </source>
</evidence>
<organism evidence="4 5">
    <name type="scientific">Haloquadratum walsbyi J07HQW2</name>
    <dbReference type="NCBI Taxonomy" id="1238425"/>
    <lineage>
        <taxon>Archaea</taxon>
        <taxon>Methanobacteriati</taxon>
        <taxon>Methanobacteriota</taxon>
        <taxon>Stenosarchaea group</taxon>
        <taxon>Halobacteria</taxon>
        <taxon>Halobacteriales</taxon>
        <taxon>Haloferacaceae</taxon>
        <taxon>Haloquadratum</taxon>
    </lineage>
</organism>
<evidence type="ECO:0000313" key="4">
    <source>
        <dbReference type="EMBL" id="ERG95768.1"/>
    </source>
</evidence>
<gene>
    <name evidence="4" type="ORF">J07HQW2_02228</name>
</gene>
<evidence type="ECO:0000259" key="3">
    <source>
        <dbReference type="Pfam" id="PF07282"/>
    </source>
</evidence>
<accession>U1NG23</accession>
<dbReference type="Pfam" id="PF07282">
    <property type="entry name" value="Cas12f1-like_TNB"/>
    <property type="match status" value="1"/>
</dbReference>